<dbReference type="PROSITE" id="PS50893">
    <property type="entry name" value="ABC_TRANSPORTER_2"/>
    <property type="match status" value="2"/>
</dbReference>
<evidence type="ECO:0000313" key="5">
    <source>
        <dbReference type="Proteomes" id="UP000830835"/>
    </source>
</evidence>
<keyword evidence="2 4" id="KW-0067">ATP-binding</keyword>
<feature type="domain" description="ABC transporter" evidence="3">
    <location>
        <begin position="11"/>
        <end position="246"/>
    </location>
</feature>
<dbReference type="InterPro" id="IPR003593">
    <property type="entry name" value="AAA+_ATPase"/>
</dbReference>
<evidence type="ECO:0000259" key="3">
    <source>
        <dbReference type="PROSITE" id="PS50893"/>
    </source>
</evidence>
<dbReference type="SUPFAM" id="SSF52540">
    <property type="entry name" value="P-loop containing nucleoside triphosphate hydrolases"/>
    <property type="match status" value="2"/>
</dbReference>
<dbReference type="SMART" id="SM00382">
    <property type="entry name" value="AAA"/>
    <property type="match status" value="1"/>
</dbReference>
<keyword evidence="1" id="KW-0547">Nucleotide-binding</keyword>
<dbReference type="Gene3D" id="3.40.50.300">
    <property type="entry name" value="P-loop containing nucleotide triphosphate hydrolases"/>
    <property type="match status" value="2"/>
</dbReference>
<protein>
    <submittedName>
        <fullName evidence="4">ABC transporter ATP-binding protein</fullName>
    </submittedName>
</protein>
<dbReference type="GO" id="GO:0005524">
    <property type="term" value="F:ATP binding"/>
    <property type="evidence" value="ECO:0007669"/>
    <property type="project" value="UniProtKB-KW"/>
</dbReference>
<dbReference type="PANTHER" id="PTHR43790:SF4">
    <property type="entry name" value="GUANOSINE IMPORT ATP-BINDING PROTEIN NUPO"/>
    <property type="match status" value="1"/>
</dbReference>
<organism evidence="4 5">
    <name type="scientific">Thermostichus vulcanus str. 'Rupite'</name>
    <dbReference type="NCBI Taxonomy" id="2813851"/>
    <lineage>
        <taxon>Bacteria</taxon>
        <taxon>Bacillati</taxon>
        <taxon>Cyanobacteriota</taxon>
        <taxon>Cyanophyceae</taxon>
        <taxon>Thermostichales</taxon>
        <taxon>Thermostichaceae</taxon>
        <taxon>Thermostichus</taxon>
    </lineage>
</organism>
<comment type="caution">
    <text evidence="4">The sequence shown here is derived from an EMBL/GenBank/DDBJ whole genome shotgun (WGS) entry which is preliminary data.</text>
</comment>
<feature type="domain" description="ABC transporter" evidence="3">
    <location>
        <begin position="263"/>
        <end position="510"/>
    </location>
</feature>
<keyword evidence="5" id="KW-1185">Reference proteome</keyword>
<dbReference type="InterPro" id="IPR003439">
    <property type="entry name" value="ABC_transporter-like_ATP-bd"/>
</dbReference>
<sequence length="521" mass="56713">MTMAQGIPPAVEMSGILKRFGPVVANAGIDLRVESGEIHALLGENGAGKSTLMAILYGLVSPDAGIIRINGIPVRFRSPRDAVAAGLGMVHQHFMLIPRFSVAENIILGCEPGPGVRLSRRRAVAQVEAFMQQQGLWVDPWAKVADLPVGMQQRVELLKALYRGSRILILDEPTALLAPTEVEEFYQILQRLRANGQTILFITHKLQEVLTVSDRLTVIRQGRTVGSCTAAEATPSQLAEMMVGRSLSPGSQVATPSLGDPLLEVERLTLRPTSTRQSGHSQEGIQLQVRAGEIVGICGVEGNGQTELLDLLMGQQRSPVGTVKLRGQDISQSSPLVRRRLGVRAIPPDRHQQGLVLDFSLLENLLLTHSEEPPLAGRVRLNYARAQTVAQELLHRFDVRASSTRPPARTLSGGNQQKWIIARELWGDPCLLLAAQPTRGLDIGATDFVHERLREARDRGCGILLISFDLDEILALSDRILVLFRGQIHGEFARGEASRQTLGLLMSGGSLDRVCGQEGIS</sequence>
<dbReference type="InterPro" id="IPR050107">
    <property type="entry name" value="ABC_carbohydrate_import_ATPase"/>
</dbReference>
<dbReference type="EMBL" id="JAFIRA010000008">
    <property type="protein sequence ID" value="MCJ2542282.1"/>
    <property type="molecule type" value="Genomic_DNA"/>
</dbReference>
<dbReference type="CDD" id="cd03215">
    <property type="entry name" value="ABC_Carb_Monos_II"/>
    <property type="match status" value="1"/>
</dbReference>
<proteinExistence type="predicted"/>
<dbReference type="CDD" id="cd03216">
    <property type="entry name" value="ABC_Carb_Monos_I"/>
    <property type="match status" value="1"/>
</dbReference>
<gene>
    <name evidence="4" type="ORF">JX360_05075</name>
</gene>
<evidence type="ECO:0000256" key="1">
    <source>
        <dbReference type="ARBA" id="ARBA00022741"/>
    </source>
</evidence>
<evidence type="ECO:0000256" key="2">
    <source>
        <dbReference type="ARBA" id="ARBA00022840"/>
    </source>
</evidence>
<name>A0ABT0C918_THEVL</name>
<dbReference type="Pfam" id="PF00005">
    <property type="entry name" value="ABC_tran"/>
    <property type="match status" value="2"/>
</dbReference>
<dbReference type="Proteomes" id="UP000830835">
    <property type="component" value="Unassembled WGS sequence"/>
</dbReference>
<accession>A0ABT0C918</accession>
<reference evidence="4" key="1">
    <citation type="submission" date="2021-02" db="EMBL/GenBank/DDBJ databases">
        <title>The CRISPR/cas machinery reduction and long-range gene transfer in the hot spring cyanobacterium Synechococcus.</title>
        <authorList>
            <person name="Dvorak P."/>
            <person name="Jahodarova E."/>
            <person name="Hasler P."/>
            <person name="Poulickova A."/>
        </authorList>
    </citation>
    <scope>NUCLEOTIDE SEQUENCE</scope>
    <source>
        <strain evidence="4">Rupite</strain>
    </source>
</reference>
<dbReference type="PANTHER" id="PTHR43790">
    <property type="entry name" value="CARBOHYDRATE TRANSPORT ATP-BINDING PROTEIN MG119-RELATED"/>
    <property type="match status" value="1"/>
</dbReference>
<evidence type="ECO:0000313" key="4">
    <source>
        <dbReference type="EMBL" id="MCJ2542282.1"/>
    </source>
</evidence>
<dbReference type="InterPro" id="IPR027417">
    <property type="entry name" value="P-loop_NTPase"/>
</dbReference>